<dbReference type="PANTHER" id="PTHR10492">
    <property type="match status" value="1"/>
</dbReference>
<keyword evidence="1" id="KW-0067">ATP-binding</keyword>
<dbReference type="GO" id="GO:0016887">
    <property type="term" value="F:ATP hydrolysis activity"/>
    <property type="evidence" value="ECO:0007669"/>
    <property type="project" value="RHEA"/>
</dbReference>
<dbReference type="EMBL" id="AWUE01013639">
    <property type="protein sequence ID" value="OMP06331.1"/>
    <property type="molecule type" value="Genomic_DNA"/>
</dbReference>
<keyword evidence="6" id="KW-1185">Reference proteome</keyword>
<dbReference type="Pfam" id="PF05970">
    <property type="entry name" value="PIF1"/>
    <property type="match status" value="1"/>
</dbReference>
<keyword evidence="1" id="KW-0378">Hydrolase</keyword>
<evidence type="ECO:0000313" key="5">
    <source>
        <dbReference type="EMBL" id="OMP06331.1"/>
    </source>
</evidence>
<dbReference type="GO" id="GO:0000723">
    <property type="term" value="P:telomere maintenance"/>
    <property type="evidence" value="ECO:0007669"/>
    <property type="project" value="InterPro"/>
</dbReference>
<dbReference type="InterPro" id="IPR010285">
    <property type="entry name" value="DNA_helicase_pif1-like_DEAD"/>
</dbReference>
<dbReference type="InterPro" id="IPR025476">
    <property type="entry name" value="Helitron_helicase-like"/>
</dbReference>
<feature type="domain" description="DNA helicase Pif1-like DEAD-box helicase" evidence="2">
    <location>
        <begin position="1080"/>
        <end position="1301"/>
    </location>
</feature>
<keyword evidence="1" id="KW-0234">DNA repair</keyword>
<comment type="catalytic activity">
    <reaction evidence="1">
        <text>ATP + H2O = ADP + phosphate + H(+)</text>
        <dbReference type="Rhea" id="RHEA:13065"/>
        <dbReference type="ChEBI" id="CHEBI:15377"/>
        <dbReference type="ChEBI" id="CHEBI:15378"/>
        <dbReference type="ChEBI" id="CHEBI:30616"/>
        <dbReference type="ChEBI" id="CHEBI:43474"/>
        <dbReference type="ChEBI" id="CHEBI:456216"/>
        <dbReference type="EC" id="5.6.2.3"/>
    </reaction>
</comment>
<evidence type="ECO:0000259" key="3">
    <source>
        <dbReference type="Pfam" id="PF14214"/>
    </source>
</evidence>
<dbReference type="Pfam" id="PF21530">
    <property type="entry name" value="Pif1_2B_dom"/>
    <property type="match status" value="1"/>
</dbReference>
<comment type="similarity">
    <text evidence="1">Belongs to the helicase family.</text>
</comment>
<dbReference type="EC" id="5.6.2.3" evidence="1"/>
<evidence type="ECO:0000259" key="2">
    <source>
        <dbReference type="Pfam" id="PF05970"/>
    </source>
</evidence>
<dbReference type="InterPro" id="IPR049163">
    <property type="entry name" value="Pif1-like_2B_dom"/>
</dbReference>
<evidence type="ECO:0000313" key="6">
    <source>
        <dbReference type="Proteomes" id="UP000187203"/>
    </source>
</evidence>
<name>A0A1R3KGW6_9ROSI</name>
<sequence>MDGKRSHSPSSLPLSLRQCAVGSDGPSFFPTHNIDGLARVNVVPLLPASPVAASDEGSLVEIPVSSVMHPLVTSSSSSVGCQSVLDPPQLLTGLVDVPVQAASPVDSSIYVSPQAGALLQNESGLGIVGTIRLRRGRTAVKQDAVNRPLPSGSLTAARVRLRNAQRSDPSASSTVLGSAQIVDSEVSHKRACFEQSNFGSPEVVCPYCGAYMWIEESVAKRAGDRAPLFSLCCKQGKVSLPPRRPTPPFLDALLDPNGGPLSQSFRANIRVYNSIFQFTSLGGCIDNSVNNGSGPYIFRLNHQTYHKIGPLLPPDGCRPRYAQLYIYDCANEVSNRVFSVTGVAKLFRMAKERIELEDNEPVRIRLFRSRGSDQRTYSLPRSAQLGGLIVGDFGRSDGDRDVIVEHRDHRLIHIGTVHPLYMALQYPILFPFGEDGFTPNMRYAGTSASAVSVRQTLSMRDYYAYQVQQRTRDGETLLRGGRLFQQFCVDTLSAVQEGELNWLKDHQNDIMADLYSNVRDLVHRGDTDVSGVGKRIILPASFTGSPRYLHQKYQDAMAICRAYGYPDLFITFTCNGNWPELTSALGFYPGLRAEDRPDLVSRVFHIKLRHLVDDLMKCGHFGPALAGSFLPRSLTKIEIPDQDRDPLGYDAVTSLMMHGPCGLANPRAPCMEGGKCDKYFPKQFTRCTKIDPQGYPTYRRRDSGVFCVKSGVVLDNRFVVPHNVDLLVRYQAHINVELCNQSRAIKYLFKYINKGPDRSRVVIESSPPSAPAASNPVPAELNEIKAYLDCRYLCAYESCWRLFCFEVHVQQPAVLRLLVHLPDRHTIYFQSRDSTDAVLSKRDANKTMFTEWLAANREHASARKLLYCEFPETFVWHADKKKWEPRRKGRCIGRVIQINACAGDLYYLRLLLNVVRGPKSYEEIRTVKGVLYDTFQAACKAAGLLGNDREWNDAMVEAAHSASPNVLRWLFVMIVVFCQVSNPSGFFERHWRIMADDIEYRMRLARRDPGFVIPEPQLRDLTLSSIEEILFRYGRSLADKNLPSPQDHTTCNSYDRLVLEEMSYDRAGLESDRSQLVGLLNDQQRVIFDFIVGSVNSDSGKMYFIHGHGGTGKTFLWKALLAEVRLSGYIAIAVASSGIASLLLPGGRTAHSRFKIPLHIDQWSTCDIKRGTQLARLIQRTSLIVWDEAPMMHRHCIEALDRSLRDIRGSVDPGLRDRPFGGITVVFDGDLRQILPVIPRASRSDVVCYTICNSPLWKYCQILHLTVNMRLTRPGLTPQMRSAMKVFGQWLLDVGDGAVPSLSGGDDCDGSLIEIPSDLLIEYTGDPIEAIVNEIYPTFCKNYADWSYLSQRAIVTPFNVVVDRINAFILDLLPGTAVDYYSCDRVSGSSFIDSGEISPYPVEFLNSLTSPGVPNHILKLKIGSIVMLLRKVNQMSGLCNGTRILIHDEDANANSLTRNVVYTEIPLDPEHEELFCVDEVNTTYIPLSMESAKQCLSEKQAKELRWMAQLTICSPCKRTLLSDYELNLSSDCKKWLFVLLKLPLAVVAISECMVGGLESGAGVRIHFAAGEC</sequence>
<dbReference type="GO" id="GO:0043139">
    <property type="term" value="F:5'-3' DNA helicase activity"/>
    <property type="evidence" value="ECO:0007669"/>
    <property type="project" value="UniProtKB-EC"/>
</dbReference>
<feature type="domain" description="DNA helicase Pif1-like 2B" evidence="4">
    <location>
        <begin position="1403"/>
        <end position="1446"/>
    </location>
</feature>
<keyword evidence="1" id="KW-0233">DNA recombination</keyword>
<comment type="cofactor">
    <cofactor evidence="1">
        <name>Mg(2+)</name>
        <dbReference type="ChEBI" id="CHEBI:18420"/>
    </cofactor>
</comment>
<comment type="caution">
    <text evidence="5">The sequence shown here is derived from an EMBL/GenBank/DDBJ whole genome shotgun (WGS) entry which is preliminary data.</text>
</comment>
<accession>A0A1R3KGW6</accession>
<protein>
    <recommendedName>
        <fullName evidence="1">ATP-dependent DNA helicase</fullName>
        <ecNumber evidence="1">5.6.2.3</ecNumber>
    </recommendedName>
</protein>
<dbReference type="PANTHER" id="PTHR10492:SF90">
    <property type="entry name" value="ATP-DEPENDENT DNA HELICASE"/>
    <property type="match status" value="1"/>
</dbReference>
<keyword evidence="1 5" id="KW-0347">Helicase</keyword>
<keyword evidence="1" id="KW-0547">Nucleotide-binding</keyword>
<dbReference type="InterPro" id="IPR027417">
    <property type="entry name" value="P-loop_NTPase"/>
</dbReference>
<dbReference type="GO" id="GO:0006281">
    <property type="term" value="P:DNA repair"/>
    <property type="evidence" value="ECO:0007669"/>
    <property type="project" value="UniProtKB-KW"/>
</dbReference>
<feature type="domain" description="Helitron helicase-like" evidence="3">
    <location>
        <begin position="462"/>
        <end position="624"/>
    </location>
</feature>
<dbReference type="SUPFAM" id="SSF52540">
    <property type="entry name" value="P-loop containing nucleoside triphosphate hydrolases"/>
    <property type="match status" value="2"/>
</dbReference>
<proteinExistence type="inferred from homology"/>
<dbReference type="GO" id="GO:0006310">
    <property type="term" value="P:DNA recombination"/>
    <property type="evidence" value="ECO:0007669"/>
    <property type="project" value="UniProtKB-KW"/>
</dbReference>
<dbReference type="OrthoDB" id="1928976at2759"/>
<dbReference type="Gene3D" id="3.40.50.300">
    <property type="entry name" value="P-loop containing nucleotide triphosphate hydrolases"/>
    <property type="match status" value="1"/>
</dbReference>
<dbReference type="GO" id="GO:0005524">
    <property type="term" value="F:ATP binding"/>
    <property type="evidence" value="ECO:0007669"/>
    <property type="project" value="UniProtKB-KW"/>
</dbReference>
<dbReference type="Proteomes" id="UP000187203">
    <property type="component" value="Unassembled WGS sequence"/>
</dbReference>
<dbReference type="Pfam" id="PF14214">
    <property type="entry name" value="Helitron_like_N"/>
    <property type="match status" value="1"/>
</dbReference>
<dbReference type="STRING" id="93759.A0A1R3KGW6"/>
<evidence type="ECO:0000256" key="1">
    <source>
        <dbReference type="RuleBase" id="RU363044"/>
    </source>
</evidence>
<gene>
    <name evidence="5" type="ORF">COLO4_08195</name>
</gene>
<organism evidence="5 6">
    <name type="scientific">Corchorus olitorius</name>
    <dbReference type="NCBI Taxonomy" id="93759"/>
    <lineage>
        <taxon>Eukaryota</taxon>
        <taxon>Viridiplantae</taxon>
        <taxon>Streptophyta</taxon>
        <taxon>Embryophyta</taxon>
        <taxon>Tracheophyta</taxon>
        <taxon>Spermatophyta</taxon>
        <taxon>Magnoliopsida</taxon>
        <taxon>eudicotyledons</taxon>
        <taxon>Gunneridae</taxon>
        <taxon>Pentapetalae</taxon>
        <taxon>rosids</taxon>
        <taxon>malvids</taxon>
        <taxon>Malvales</taxon>
        <taxon>Malvaceae</taxon>
        <taxon>Grewioideae</taxon>
        <taxon>Apeibeae</taxon>
        <taxon>Corchorus</taxon>
    </lineage>
</organism>
<keyword evidence="1" id="KW-0227">DNA damage</keyword>
<evidence type="ECO:0000259" key="4">
    <source>
        <dbReference type="Pfam" id="PF21530"/>
    </source>
</evidence>
<reference evidence="6" key="1">
    <citation type="submission" date="2013-09" db="EMBL/GenBank/DDBJ databases">
        <title>Corchorus olitorius genome sequencing.</title>
        <authorList>
            <person name="Alam M."/>
            <person name="Haque M.S."/>
            <person name="Islam M.S."/>
            <person name="Emdad E.M."/>
            <person name="Islam M.M."/>
            <person name="Ahmed B."/>
            <person name="Halim A."/>
            <person name="Hossen Q.M.M."/>
            <person name="Hossain M.Z."/>
            <person name="Ahmed R."/>
            <person name="Khan M.M."/>
            <person name="Islam R."/>
            <person name="Rashid M.M."/>
            <person name="Khan S.A."/>
            <person name="Rahman M.S."/>
            <person name="Alam M."/>
            <person name="Yahiya A.S."/>
            <person name="Khan M.S."/>
            <person name="Azam M.S."/>
            <person name="Haque T."/>
            <person name="Lashkar M.Z.H."/>
            <person name="Akhand A.I."/>
            <person name="Morshed G."/>
            <person name="Roy S."/>
            <person name="Uddin K.S."/>
            <person name="Rabeya T."/>
            <person name="Hossain A.S."/>
            <person name="Chowdhury A."/>
            <person name="Snigdha A.R."/>
            <person name="Mortoza M.S."/>
            <person name="Matin S.A."/>
            <person name="Hoque S.M.E."/>
            <person name="Islam M.K."/>
            <person name="Roy D.K."/>
            <person name="Haider R."/>
            <person name="Moosa M.M."/>
            <person name="Elias S.M."/>
            <person name="Hasan A.M."/>
            <person name="Jahan S."/>
            <person name="Shafiuddin M."/>
            <person name="Mahmood N."/>
            <person name="Shommy N.S."/>
        </authorList>
    </citation>
    <scope>NUCLEOTIDE SEQUENCE [LARGE SCALE GENOMIC DNA]</scope>
    <source>
        <strain evidence="6">cv. O-4</strain>
    </source>
</reference>